<dbReference type="InterPro" id="IPR006148">
    <property type="entry name" value="Glc/Gal-6P_isomerase"/>
</dbReference>
<proteinExistence type="predicted"/>
<gene>
    <name evidence="2" type="primary">nagB_1</name>
    <name evidence="2" type="ORF">AAE02nite_24440</name>
</gene>
<sequence>MANMLNAVTTENLEVKIYETRSAMGAEAAVAAGQVISALLDQQEYVNIIFAAAPSQNEFLANLVANQNIAWERINAFHMDEYVGLPEEAPQRFGNFLKDRLFAIVPFRSVNYLNGLAKDVTAECVRYTGLLEEFLADIVCMGIGENAHIAFNDPHVADFNDPNLVKVVDLDQACRQQQVNDGCFATIADVPTHALTLTVPALMRARYVFCMVPGPTKAQAVFHTLKSDIQELYPSTILRRHPQAVLFLDKASSSLLN</sequence>
<dbReference type="GO" id="GO:0004342">
    <property type="term" value="F:glucosamine-6-phosphate deaminase activity"/>
    <property type="evidence" value="ECO:0007669"/>
    <property type="project" value="InterPro"/>
</dbReference>
<evidence type="ECO:0000313" key="2">
    <source>
        <dbReference type="EMBL" id="GEO04780.1"/>
    </source>
</evidence>
<dbReference type="Proteomes" id="UP000321532">
    <property type="component" value="Unassembled WGS sequence"/>
</dbReference>
<dbReference type="CDD" id="cd01399">
    <property type="entry name" value="GlcN6P_deaminase"/>
    <property type="match status" value="1"/>
</dbReference>
<dbReference type="Gene3D" id="3.40.50.1360">
    <property type="match status" value="1"/>
</dbReference>
<dbReference type="PANTHER" id="PTHR11280">
    <property type="entry name" value="GLUCOSAMINE-6-PHOSPHATE ISOMERASE"/>
    <property type="match status" value="1"/>
</dbReference>
<dbReference type="GO" id="GO:0005737">
    <property type="term" value="C:cytoplasm"/>
    <property type="evidence" value="ECO:0007669"/>
    <property type="project" value="TreeGrafter"/>
</dbReference>
<keyword evidence="3" id="KW-1185">Reference proteome</keyword>
<evidence type="ECO:0000259" key="1">
    <source>
        <dbReference type="Pfam" id="PF01182"/>
    </source>
</evidence>
<organism evidence="2 3">
    <name type="scientific">Adhaeribacter aerolatus</name>
    <dbReference type="NCBI Taxonomy" id="670289"/>
    <lineage>
        <taxon>Bacteria</taxon>
        <taxon>Pseudomonadati</taxon>
        <taxon>Bacteroidota</taxon>
        <taxon>Cytophagia</taxon>
        <taxon>Cytophagales</taxon>
        <taxon>Hymenobacteraceae</taxon>
        <taxon>Adhaeribacter</taxon>
    </lineage>
</organism>
<dbReference type="InterPro" id="IPR004547">
    <property type="entry name" value="Glucosamine6P_isomerase"/>
</dbReference>
<dbReference type="InterPro" id="IPR037171">
    <property type="entry name" value="NagB/RpiA_transferase-like"/>
</dbReference>
<comment type="caution">
    <text evidence="2">The sequence shown here is derived from an EMBL/GenBank/DDBJ whole genome shotgun (WGS) entry which is preliminary data.</text>
</comment>
<dbReference type="GO" id="GO:0019262">
    <property type="term" value="P:N-acetylneuraminate catabolic process"/>
    <property type="evidence" value="ECO:0007669"/>
    <property type="project" value="TreeGrafter"/>
</dbReference>
<accession>A0A512AYJ4</accession>
<reference evidence="2 3" key="1">
    <citation type="submission" date="2019-07" db="EMBL/GenBank/DDBJ databases">
        <title>Whole genome shotgun sequence of Adhaeribacter aerolatus NBRC 106133.</title>
        <authorList>
            <person name="Hosoyama A."/>
            <person name="Uohara A."/>
            <person name="Ohji S."/>
            <person name="Ichikawa N."/>
        </authorList>
    </citation>
    <scope>NUCLEOTIDE SEQUENCE [LARGE SCALE GENOMIC DNA]</scope>
    <source>
        <strain evidence="2 3">NBRC 106133</strain>
    </source>
</reference>
<dbReference type="SUPFAM" id="SSF100950">
    <property type="entry name" value="NagB/RpiA/CoA transferase-like"/>
    <property type="match status" value="1"/>
</dbReference>
<dbReference type="Pfam" id="PF01182">
    <property type="entry name" value="Glucosamine_iso"/>
    <property type="match status" value="1"/>
</dbReference>
<dbReference type="PANTHER" id="PTHR11280:SF6">
    <property type="entry name" value="GLUCOSAMINE-6-PHOSPHATE ISOMERASE NAGB"/>
    <property type="match status" value="1"/>
</dbReference>
<dbReference type="AlphaFoldDB" id="A0A512AYJ4"/>
<dbReference type="GO" id="GO:0006046">
    <property type="term" value="P:N-acetylglucosamine catabolic process"/>
    <property type="evidence" value="ECO:0007669"/>
    <property type="project" value="TreeGrafter"/>
</dbReference>
<name>A0A512AYJ4_9BACT</name>
<feature type="domain" description="Glucosamine/galactosamine-6-phosphate isomerase" evidence="1">
    <location>
        <begin position="20"/>
        <end position="240"/>
    </location>
</feature>
<protein>
    <submittedName>
        <fullName evidence="2">Glucosamine-6-phosphate deaminase</fullName>
    </submittedName>
</protein>
<evidence type="ECO:0000313" key="3">
    <source>
        <dbReference type="Proteomes" id="UP000321532"/>
    </source>
</evidence>
<dbReference type="GO" id="GO:0005975">
    <property type="term" value="P:carbohydrate metabolic process"/>
    <property type="evidence" value="ECO:0007669"/>
    <property type="project" value="InterPro"/>
</dbReference>
<dbReference type="GO" id="GO:0042802">
    <property type="term" value="F:identical protein binding"/>
    <property type="evidence" value="ECO:0007669"/>
    <property type="project" value="TreeGrafter"/>
</dbReference>
<dbReference type="EMBL" id="BJYS01000017">
    <property type="protein sequence ID" value="GEO04780.1"/>
    <property type="molecule type" value="Genomic_DNA"/>
</dbReference>
<dbReference type="GO" id="GO:0006043">
    <property type="term" value="P:glucosamine catabolic process"/>
    <property type="evidence" value="ECO:0007669"/>
    <property type="project" value="TreeGrafter"/>
</dbReference>